<dbReference type="EMBL" id="JAGFBS010000018">
    <property type="protein sequence ID" value="KAG6374520.1"/>
    <property type="molecule type" value="Genomic_DNA"/>
</dbReference>
<name>A0A8I2YMF7_9AGAM</name>
<dbReference type="Proteomes" id="UP000683000">
    <property type="component" value="Unassembled WGS sequence"/>
</dbReference>
<sequence>MSSLLVLGFFGVGAGRRVSQQKPGSKKIYHCFYTTSFPSTGDADQRYPAEIRVYSRFNDTVLPDNSVVFIVAKGFFVLHEPILLEATTFVPVPGDPTDTSYDNNVPDLTTPLIIGLGVVPTPFEILSDGKSKTCTVVSSDYVRDVIKQSSIQCFFDDTCGRWSKTPMPNVNSSVQYYGSFAGHHGGLFRVCVESVALNVGHLELTPGSSTASSSAKRKWAAFASPTEAVASGSSDAPLSTVVQPSAASADVEVFDNDVAGVSQAIQMSHCDSQFAVQNMEEGVAMDPSEGRGATSVVNTVTVPEAVSTGRDALLQPLGSTSVGVTTEVSQQVPAMIGQPSIPGVTMTPSIYSFLANYAMMAAQPGSSTQLPVTLGSAQVSSPEQTPSIAGTVGSDGQLMESKSKGKRRARRG</sequence>
<feature type="region of interest" description="Disordered" evidence="1">
    <location>
        <begin position="371"/>
        <end position="412"/>
    </location>
</feature>
<keyword evidence="2" id="KW-0732">Signal</keyword>
<feature type="signal peptide" evidence="2">
    <location>
        <begin position="1"/>
        <end position="15"/>
    </location>
</feature>
<feature type="chain" id="PRO_5034395565" evidence="2">
    <location>
        <begin position="16"/>
        <end position="412"/>
    </location>
</feature>
<keyword evidence="4" id="KW-1185">Reference proteome</keyword>
<evidence type="ECO:0000313" key="3">
    <source>
        <dbReference type="EMBL" id="KAG6374520.1"/>
    </source>
</evidence>
<accession>A0A8I2YMF7</accession>
<evidence type="ECO:0000256" key="2">
    <source>
        <dbReference type="SAM" id="SignalP"/>
    </source>
</evidence>
<dbReference type="OrthoDB" id="2685264at2759"/>
<comment type="caution">
    <text evidence="3">The sequence shown here is derived from an EMBL/GenBank/DDBJ whole genome shotgun (WGS) entry which is preliminary data.</text>
</comment>
<evidence type="ECO:0000256" key="1">
    <source>
        <dbReference type="SAM" id="MobiDB-lite"/>
    </source>
</evidence>
<feature type="compositionally biased region" description="Polar residues" evidence="1">
    <location>
        <begin position="371"/>
        <end position="388"/>
    </location>
</feature>
<evidence type="ECO:0000313" key="4">
    <source>
        <dbReference type="Proteomes" id="UP000683000"/>
    </source>
</evidence>
<gene>
    <name evidence="3" type="ORF">JVT61DRAFT_4568</name>
</gene>
<proteinExistence type="predicted"/>
<protein>
    <submittedName>
        <fullName evidence="3">Uncharacterized protein</fullName>
    </submittedName>
</protein>
<organism evidence="3 4">
    <name type="scientific">Boletus reticuloceps</name>
    <dbReference type="NCBI Taxonomy" id="495285"/>
    <lineage>
        <taxon>Eukaryota</taxon>
        <taxon>Fungi</taxon>
        <taxon>Dikarya</taxon>
        <taxon>Basidiomycota</taxon>
        <taxon>Agaricomycotina</taxon>
        <taxon>Agaricomycetes</taxon>
        <taxon>Agaricomycetidae</taxon>
        <taxon>Boletales</taxon>
        <taxon>Boletineae</taxon>
        <taxon>Boletaceae</taxon>
        <taxon>Boletoideae</taxon>
        <taxon>Boletus</taxon>
    </lineage>
</organism>
<dbReference type="AlphaFoldDB" id="A0A8I2YMF7"/>
<reference evidence="3" key="1">
    <citation type="submission" date="2021-03" db="EMBL/GenBank/DDBJ databases">
        <title>Evolutionary innovations through gain and loss of genes in the ectomycorrhizal Boletales.</title>
        <authorList>
            <person name="Wu G."/>
            <person name="Miyauchi S."/>
            <person name="Morin E."/>
            <person name="Yang Z.-L."/>
            <person name="Xu J."/>
            <person name="Martin F.M."/>
        </authorList>
    </citation>
    <scope>NUCLEOTIDE SEQUENCE</scope>
    <source>
        <strain evidence="3">BR01</strain>
    </source>
</reference>